<protein>
    <submittedName>
        <fullName evidence="1">Uncharacterized protein</fullName>
    </submittedName>
</protein>
<reference evidence="1 2" key="1">
    <citation type="journal article" date="2015" name="Int. J. Syst. Evol. Microbiol.">
        <title>Mariniphaga sediminis sp. nov., isolated from coastal sediment.</title>
        <authorList>
            <person name="Wang F.Q."/>
            <person name="Shen Q.Y."/>
            <person name="Chen G.J."/>
            <person name="Du Z.J."/>
        </authorList>
    </citation>
    <scope>NUCLEOTIDE SEQUENCE [LARGE SCALE GENOMIC DNA]</scope>
    <source>
        <strain evidence="1 2">SY21</strain>
    </source>
</reference>
<evidence type="ECO:0000313" key="1">
    <source>
        <dbReference type="EMBL" id="RIH64192.1"/>
    </source>
</evidence>
<keyword evidence="2" id="KW-1185">Reference proteome</keyword>
<name>A0A399D0D0_9BACT</name>
<dbReference type="AlphaFoldDB" id="A0A399D0D0"/>
<evidence type="ECO:0000313" key="2">
    <source>
        <dbReference type="Proteomes" id="UP000266441"/>
    </source>
</evidence>
<dbReference type="EMBL" id="QWET01000012">
    <property type="protein sequence ID" value="RIH64192.1"/>
    <property type="molecule type" value="Genomic_DNA"/>
</dbReference>
<dbReference type="RefSeq" id="WP_119350880.1">
    <property type="nucleotide sequence ID" value="NZ_QWET01000012.1"/>
</dbReference>
<organism evidence="1 2">
    <name type="scientific">Mariniphaga sediminis</name>
    <dbReference type="NCBI Taxonomy" id="1628158"/>
    <lineage>
        <taxon>Bacteria</taxon>
        <taxon>Pseudomonadati</taxon>
        <taxon>Bacteroidota</taxon>
        <taxon>Bacteroidia</taxon>
        <taxon>Marinilabiliales</taxon>
        <taxon>Prolixibacteraceae</taxon>
        <taxon>Mariniphaga</taxon>
    </lineage>
</organism>
<sequence>MNSQGRKVMTRKASDNKYLHKDFHVSMNILLKYIYNNFGREEMVNYLTQYADAYYKPVNDELMLGSIRALSNYFTDIYAKEEWPVKMHCGENILEIEQDACPGITRIKEKGDTPCPHYVETYRTIYERVCRNTPFKYELEYFDEETGACKQVFRRK</sequence>
<accession>A0A399D0D0</accession>
<gene>
    <name evidence="1" type="ORF">D1164_15285</name>
</gene>
<dbReference type="OrthoDB" id="1119477at2"/>
<dbReference type="Proteomes" id="UP000266441">
    <property type="component" value="Unassembled WGS sequence"/>
</dbReference>
<proteinExistence type="predicted"/>
<comment type="caution">
    <text evidence="1">The sequence shown here is derived from an EMBL/GenBank/DDBJ whole genome shotgun (WGS) entry which is preliminary data.</text>
</comment>